<dbReference type="GO" id="GO:0003677">
    <property type="term" value="F:DNA binding"/>
    <property type="evidence" value="ECO:0007669"/>
    <property type="project" value="UniProtKB-KW"/>
</dbReference>
<evidence type="ECO:0000256" key="2">
    <source>
        <dbReference type="ARBA" id="ARBA00023125"/>
    </source>
</evidence>
<keyword evidence="3" id="KW-0804">Transcription</keyword>
<dbReference type="SMART" id="SM00420">
    <property type="entry name" value="HTH_DEOR"/>
    <property type="match status" value="1"/>
</dbReference>
<dbReference type="InterPro" id="IPR036390">
    <property type="entry name" value="WH_DNA-bd_sf"/>
</dbReference>
<accession>A0A1H2JTT9</accession>
<dbReference type="InterPro" id="IPR011991">
    <property type="entry name" value="ArsR-like_HTH"/>
</dbReference>
<evidence type="ECO:0000259" key="4">
    <source>
        <dbReference type="PROSITE" id="PS51000"/>
    </source>
</evidence>
<organism evidence="5 6">
    <name type="scientific">Jiangella alkaliphila</name>
    <dbReference type="NCBI Taxonomy" id="419479"/>
    <lineage>
        <taxon>Bacteria</taxon>
        <taxon>Bacillati</taxon>
        <taxon>Actinomycetota</taxon>
        <taxon>Actinomycetes</taxon>
        <taxon>Jiangellales</taxon>
        <taxon>Jiangellaceae</taxon>
        <taxon>Jiangella</taxon>
    </lineage>
</organism>
<dbReference type="STRING" id="419479.SAMN04488563_3074"/>
<dbReference type="InterPro" id="IPR001034">
    <property type="entry name" value="DeoR_HTH"/>
</dbReference>
<dbReference type="CDD" id="cd00090">
    <property type="entry name" value="HTH_ARSR"/>
    <property type="match status" value="1"/>
</dbReference>
<dbReference type="PANTHER" id="PTHR30363">
    <property type="entry name" value="HTH-TYPE TRANSCRIPTIONAL REGULATOR SRLR-RELATED"/>
    <property type="match status" value="1"/>
</dbReference>
<dbReference type="Gene3D" id="1.10.10.10">
    <property type="entry name" value="Winged helix-like DNA-binding domain superfamily/Winged helix DNA-binding domain"/>
    <property type="match status" value="1"/>
</dbReference>
<evidence type="ECO:0000313" key="5">
    <source>
        <dbReference type="EMBL" id="SDU59857.1"/>
    </source>
</evidence>
<dbReference type="SUPFAM" id="SSF100950">
    <property type="entry name" value="NagB/RpiA/CoA transferase-like"/>
    <property type="match status" value="1"/>
</dbReference>
<keyword evidence="6" id="KW-1185">Reference proteome</keyword>
<dbReference type="PRINTS" id="PR00037">
    <property type="entry name" value="HTHLACR"/>
</dbReference>
<dbReference type="PROSITE" id="PS00894">
    <property type="entry name" value="HTH_DEOR_1"/>
    <property type="match status" value="1"/>
</dbReference>
<dbReference type="InterPro" id="IPR014036">
    <property type="entry name" value="DeoR-like_C"/>
</dbReference>
<dbReference type="InterPro" id="IPR036388">
    <property type="entry name" value="WH-like_DNA-bd_sf"/>
</dbReference>
<feature type="domain" description="HTH deoR-type" evidence="4">
    <location>
        <begin position="3"/>
        <end position="58"/>
    </location>
</feature>
<dbReference type="Pfam" id="PF00455">
    <property type="entry name" value="DeoRC"/>
    <property type="match status" value="1"/>
</dbReference>
<keyword evidence="2 5" id="KW-0238">DNA-binding</keyword>
<gene>
    <name evidence="5" type="ORF">SAMN04488563_3074</name>
</gene>
<dbReference type="Gene3D" id="3.30.750.70">
    <property type="entry name" value="4-hydroxybutyrate coenzyme like domains"/>
    <property type="match status" value="1"/>
</dbReference>
<sequence>MLAQRRYELIMQTLRAEGPVSVTVLGTRLGVSQATIRRDLAWLEEQGLLTRVRGGAAASPSLEPSFAAVATEAHQAKDAIARRAAEMVEDGDVLLLDIGTTVHRLAVHLRGRKVTVMTANMAVYEELLPDPEIELILLGGVVRRNYKSLVGFLTEDAVRQLRAGKLFMGTSGVRTDGAVVDTTVVEVPVRRAMIAAADQVILLADAEKFPGTGFATVCGPDALDVVVTDAAEGTEALGALRESGVKVVLV</sequence>
<evidence type="ECO:0000256" key="1">
    <source>
        <dbReference type="ARBA" id="ARBA00023015"/>
    </source>
</evidence>
<dbReference type="InterPro" id="IPR018356">
    <property type="entry name" value="Tscrpt_reg_HTH_DeoR_CS"/>
</dbReference>
<dbReference type="PANTHER" id="PTHR30363:SF44">
    <property type="entry name" value="AGA OPERON TRANSCRIPTIONAL REPRESSOR-RELATED"/>
    <property type="match status" value="1"/>
</dbReference>
<dbReference type="Proteomes" id="UP000182977">
    <property type="component" value="Chromosome I"/>
</dbReference>
<protein>
    <submittedName>
        <fullName evidence="5">DNA-binding transcriptional regulator of sugar metabolism, DeoR/GlpR family</fullName>
    </submittedName>
</protein>
<dbReference type="InterPro" id="IPR037171">
    <property type="entry name" value="NagB/RpiA_transferase-like"/>
</dbReference>
<reference evidence="6" key="1">
    <citation type="submission" date="2016-10" db="EMBL/GenBank/DDBJ databases">
        <authorList>
            <person name="Varghese N."/>
            <person name="Submissions S."/>
        </authorList>
    </citation>
    <scope>NUCLEOTIDE SEQUENCE [LARGE SCALE GENOMIC DNA]</scope>
    <source>
        <strain evidence="6">DSM 45079</strain>
    </source>
</reference>
<dbReference type="InterPro" id="IPR050313">
    <property type="entry name" value="Carb_Metab_HTH_regulators"/>
</dbReference>
<dbReference type="GO" id="GO:0003700">
    <property type="term" value="F:DNA-binding transcription factor activity"/>
    <property type="evidence" value="ECO:0007669"/>
    <property type="project" value="InterPro"/>
</dbReference>
<evidence type="ECO:0000313" key="6">
    <source>
        <dbReference type="Proteomes" id="UP000182977"/>
    </source>
</evidence>
<dbReference type="SUPFAM" id="SSF46785">
    <property type="entry name" value="Winged helix' DNA-binding domain"/>
    <property type="match status" value="1"/>
</dbReference>
<keyword evidence="1" id="KW-0805">Transcription regulation</keyword>
<dbReference type="AlphaFoldDB" id="A0A1H2JTT9"/>
<proteinExistence type="predicted"/>
<dbReference type="OrthoDB" id="7688673at2"/>
<name>A0A1H2JTT9_9ACTN</name>
<dbReference type="EMBL" id="LT629791">
    <property type="protein sequence ID" value="SDU59857.1"/>
    <property type="molecule type" value="Genomic_DNA"/>
</dbReference>
<dbReference type="RefSeq" id="WP_046769920.1">
    <property type="nucleotide sequence ID" value="NZ_LBMC01000013.1"/>
</dbReference>
<dbReference type="SMART" id="SM01134">
    <property type="entry name" value="DeoRC"/>
    <property type="match status" value="1"/>
</dbReference>
<dbReference type="Pfam" id="PF08220">
    <property type="entry name" value="HTH_DeoR"/>
    <property type="match status" value="1"/>
</dbReference>
<dbReference type="PROSITE" id="PS51000">
    <property type="entry name" value="HTH_DEOR_2"/>
    <property type="match status" value="1"/>
</dbReference>
<evidence type="ECO:0000256" key="3">
    <source>
        <dbReference type="ARBA" id="ARBA00023163"/>
    </source>
</evidence>